<keyword evidence="3" id="KW-1185">Reference proteome</keyword>
<dbReference type="Proteomes" id="UP000501240">
    <property type="component" value="Chromosome"/>
</dbReference>
<dbReference type="EMBL" id="CP053892">
    <property type="protein sequence ID" value="QKG23343.1"/>
    <property type="molecule type" value="Genomic_DNA"/>
</dbReference>
<keyword evidence="1" id="KW-0472">Membrane</keyword>
<protein>
    <submittedName>
        <fullName evidence="2">Uncharacterized protein</fullName>
    </submittedName>
</protein>
<proteinExistence type="predicted"/>
<evidence type="ECO:0000256" key="1">
    <source>
        <dbReference type="SAM" id="Phobius"/>
    </source>
</evidence>
<dbReference type="RefSeq" id="WP_173091503.1">
    <property type="nucleotide sequence ID" value="NZ_CP053892.1"/>
</dbReference>
<keyword evidence="1" id="KW-1133">Transmembrane helix</keyword>
<dbReference type="AlphaFoldDB" id="A0A7D3ZNK7"/>
<reference evidence="2 3" key="1">
    <citation type="submission" date="2020-05" db="EMBL/GenBank/DDBJ databases">
        <title>Actinomadura verrucosospora NRRL-B18236 (PFL_A860) Genome sequencing and assembly.</title>
        <authorList>
            <person name="Samborskyy M."/>
        </authorList>
    </citation>
    <scope>NUCLEOTIDE SEQUENCE [LARGE SCALE GENOMIC DNA]</scope>
    <source>
        <strain evidence="2 3">NRRL:B18236</strain>
    </source>
</reference>
<organism evidence="2 3">
    <name type="scientific">Actinomadura verrucosospora</name>
    <dbReference type="NCBI Taxonomy" id="46165"/>
    <lineage>
        <taxon>Bacteria</taxon>
        <taxon>Bacillati</taxon>
        <taxon>Actinomycetota</taxon>
        <taxon>Actinomycetes</taxon>
        <taxon>Streptosporangiales</taxon>
        <taxon>Thermomonosporaceae</taxon>
        <taxon>Actinomadura</taxon>
    </lineage>
</organism>
<evidence type="ECO:0000313" key="3">
    <source>
        <dbReference type="Proteomes" id="UP000501240"/>
    </source>
</evidence>
<name>A0A7D3ZNK7_ACTVE</name>
<feature type="transmembrane region" description="Helical" evidence="1">
    <location>
        <begin position="12"/>
        <end position="32"/>
    </location>
</feature>
<keyword evidence="1" id="KW-0812">Transmembrane</keyword>
<gene>
    <name evidence="2" type="ORF">ACTIVE_4986</name>
</gene>
<evidence type="ECO:0000313" key="2">
    <source>
        <dbReference type="EMBL" id="QKG23343.1"/>
    </source>
</evidence>
<feature type="transmembrane region" description="Helical" evidence="1">
    <location>
        <begin position="120"/>
        <end position="139"/>
    </location>
</feature>
<sequence length="178" mass="19689">MPLLRAARGCGGLVVRIVLVAMLAIAGLVCIANRSWIEGKALDAVYQGRPKIHAGEHFAPGATADEDGVRQTAVLIHGKQSVRVTSPTERWRRRHKDAACDHDVCTAAATREKFVGEGGVGIMGILGGLLVCYIVWVLLVDPGGPGHADRYDRYDRYERGRRHDGGRRDRYDRDRYDR</sequence>
<accession>A0A7D3ZNK7</accession>